<dbReference type="HOGENOM" id="CLU_075053_4_0_5"/>
<evidence type="ECO:0000256" key="2">
    <source>
        <dbReference type="ARBA" id="ARBA00023125"/>
    </source>
</evidence>
<dbReference type="Pfam" id="PF13545">
    <property type="entry name" value="HTH_Crp_2"/>
    <property type="match status" value="1"/>
</dbReference>
<dbReference type="PANTHER" id="PTHR24567:SF74">
    <property type="entry name" value="HTH-TYPE TRANSCRIPTIONAL REGULATOR ARCR"/>
    <property type="match status" value="1"/>
</dbReference>
<dbReference type="CDD" id="cd00038">
    <property type="entry name" value="CAP_ED"/>
    <property type="match status" value="1"/>
</dbReference>
<dbReference type="InterPro" id="IPR012318">
    <property type="entry name" value="HTH_CRP"/>
</dbReference>
<evidence type="ECO:0000313" key="6">
    <source>
        <dbReference type="EMBL" id="AHB48250.1"/>
    </source>
</evidence>
<dbReference type="AlphaFoldDB" id="V5SDX3"/>
<dbReference type="Proteomes" id="UP000018542">
    <property type="component" value="Chromosome"/>
</dbReference>
<dbReference type="InterPro" id="IPR036390">
    <property type="entry name" value="WH_DNA-bd_sf"/>
</dbReference>
<dbReference type="OrthoDB" id="190787at2"/>
<feature type="domain" description="HTH crp-type" evidence="5">
    <location>
        <begin position="148"/>
        <end position="216"/>
    </location>
</feature>
<dbReference type="SUPFAM" id="SSF51206">
    <property type="entry name" value="cAMP-binding domain-like"/>
    <property type="match status" value="1"/>
</dbReference>
<dbReference type="Gene3D" id="1.10.10.10">
    <property type="entry name" value="Winged helix-like DNA-binding domain superfamily/Winged helix DNA-binding domain"/>
    <property type="match status" value="1"/>
</dbReference>
<dbReference type="PANTHER" id="PTHR24567">
    <property type="entry name" value="CRP FAMILY TRANSCRIPTIONAL REGULATORY PROTEIN"/>
    <property type="match status" value="1"/>
</dbReference>
<dbReference type="PROSITE" id="PS50042">
    <property type="entry name" value="CNMP_BINDING_3"/>
    <property type="match status" value="1"/>
</dbReference>
<dbReference type="InterPro" id="IPR036388">
    <property type="entry name" value="WH-like_DNA-bd_sf"/>
</dbReference>
<dbReference type="GO" id="GO:0005829">
    <property type="term" value="C:cytosol"/>
    <property type="evidence" value="ECO:0007669"/>
    <property type="project" value="TreeGrafter"/>
</dbReference>
<accession>V5SDX3</accession>
<dbReference type="STRING" id="1029756.W911_07410"/>
<dbReference type="InterPro" id="IPR018490">
    <property type="entry name" value="cNMP-bd_dom_sf"/>
</dbReference>
<dbReference type="GO" id="GO:0003700">
    <property type="term" value="F:DNA-binding transcription factor activity"/>
    <property type="evidence" value="ECO:0007669"/>
    <property type="project" value="TreeGrafter"/>
</dbReference>
<dbReference type="InterPro" id="IPR014710">
    <property type="entry name" value="RmlC-like_jellyroll"/>
</dbReference>
<dbReference type="EMBL" id="CP006912">
    <property type="protein sequence ID" value="AHB48250.1"/>
    <property type="molecule type" value="Genomic_DNA"/>
</dbReference>
<keyword evidence="1" id="KW-0805">Transcription regulation</keyword>
<dbReference type="InterPro" id="IPR000595">
    <property type="entry name" value="cNMP-bd_dom"/>
</dbReference>
<dbReference type="GO" id="GO:0003677">
    <property type="term" value="F:DNA binding"/>
    <property type="evidence" value="ECO:0007669"/>
    <property type="project" value="UniProtKB-KW"/>
</dbReference>
<dbReference type="SMART" id="SM00419">
    <property type="entry name" value="HTH_CRP"/>
    <property type="match status" value="1"/>
</dbReference>
<dbReference type="SUPFAM" id="SSF46785">
    <property type="entry name" value="Winged helix' DNA-binding domain"/>
    <property type="match status" value="1"/>
</dbReference>
<dbReference type="SMART" id="SM00100">
    <property type="entry name" value="cNMP"/>
    <property type="match status" value="1"/>
</dbReference>
<evidence type="ECO:0000313" key="7">
    <source>
        <dbReference type="Proteomes" id="UP000018542"/>
    </source>
</evidence>
<dbReference type="Pfam" id="PF00027">
    <property type="entry name" value="cNMP_binding"/>
    <property type="match status" value="1"/>
</dbReference>
<dbReference type="PATRIC" id="fig|1029756.8.peg.1552"/>
<protein>
    <submittedName>
        <fullName evidence="6">Crp/Fnr family transcription regulator</fullName>
    </submittedName>
</protein>
<feature type="domain" description="Cyclic nucleotide-binding" evidence="4">
    <location>
        <begin position="14"/>
        <end position="117"/>
    </location>
</feature>
<dbReference type="InterPro" id="IPR050397">
    <property type="entry name" value="Env_Response_Regulators"/>
</dbReference>
<evidence type="ECO:0000259" key="5">
    <source>
        <dbReference type="PROSITE" id="PS51063"/>
    </source>
</evidence>
<dbReference type="KEGG" id="hni:W911_07410"/>
<dbReference type="PROSITE" id="PS51063">
    <property type="entry name" value="HTH_CRP_2"/>
    <property type="match status" value="1"/>
</dbReference>
<keyword evidence="7" id="KW-1185">Reference proteome</keyword>
<dbReference type="RefSeq" id="WP_023786870.1">
    <property type="nucleotide sequence ID" value="NC_022997.1"/>
</dbReference>
<proteinExistence type="predicted"/>
<organism evidence="6 7">
    <name type="scientific">Hyphomicrobium nitrativorans NL23</name>
    <dbReference type="NCBI Taxonomy" id="1029756"/>
    <lineage>
        <taxon>Bacteria</taxon>
        <taxon>Pseudomonadati</taxon>
        <taxon>Pseudomonadota</taxon>
        <taxon>Alphaproteobacteria</taxon>
        <taxon>Hyphomicrobiales</taxon>
        <taxon>Hyphomicrobiaceae</taxon>
        <taxon>Hyphomicrobium</taxon>
    </lineage>
</organism>
<dbReference type="Gene3D" id="2.60.120.10">
    <property type="entry name" value="Jelly Rolls"/>
    <property type="match status" value="1"/>
</dbReference>
<reference evidence="6 7" key="1">
    <citation type="journal article" date="2014" name="Genome Announc.">
        <title>Complete Genome Sequence of Hyphomicrobium nitrativorans Strain NL23, a Denitrifying Bacterium Isolated from Biofilm of a Methanol-Fed Denitrification System Treating Seawater at the Montreal Biodome.</title>
        <authorList>
            <person name="Martineau C."/>
            <person name="Villeneuve C."/>
            <person name="Mauffrey F."/>
            <person name="Villemur R."/>
        </authorList>
    </citation>
    <scope>NUCLEOTIDE SEQUENCE [LARGE SCALE GENOMIC DNA]</scope>
    <source>
        <strain evidence="6">NL23</strain>
    </source>
</reference>
<gene>
    <name evidence="6" type="ORF">W911_07410</name>
</gene>
<evidence type="ECO:0000256" key="3">
    <source>
        <dbReference type="ARBA" id="ARBA00023163"/>
    </source>
</evidence>
<evidence type="ECO:0000256" key="1">
    <source>
        <dbReference type="ARBA" id="ARBA00023015"/>
    </source>
</evidence>
<keyword evidence="3" id="KW-0804">Transcription</keyword>
<evidence type="ECO:0000259" key="4">
    <source>
        <dbReference type="PROSITE" id="PS50042"/>
    </source>
</evidence>
<name>V5SDX3_9HYPH</name>
<keyword evidence="2" id="KW-0238">DNA-binding</keyword>
<sequence length="232" mass="25427">MDASDWRIVRSTPLLGAVSQEVAQSLVGNQPISVYQKGHTLFQQGEAADAFFVVLGGWVKLYRVTPDGNEAVVGVYRRGETFAEAAMFLGGRYPVSAEVVTDARLVRVDGQRLRQRILDQPELALSMLASASYHLKALVEQIEHIKLLSAPQRVAEFLVRLSPVREGGAAIELPYEKALLANRLGMKPESLSRALAKLRPLGVSVDREQISIVDVALLAKFVESSDRGEEGF</sequence>